<protein>
    <submittedName>
        <fullName evidence="3">Uncharacterized protein</fullName>
    </submittedName>
</protein>
<dbReference type="AlphaFoldDB" id="A0A9N9PVL0"/>
<evidence type="ECO:0000313" key="4">
    <source>
        <dbReference type="Proteomes" id="UP000696280"/>
    </source>
</evidence>
<evidence type="ECO:0000256" key="2">
    <source>
        <dbReference type="SAM" id="SignalP"/>
    </source>
</evidence>
<proteinExistence type="predicted"/>
<gene>
    <name evidence="3" type="ORF">HYFRA_00013928</name>
</gene>
<name>A0A9N9PVL0_9HELO</name>
<organism evidence="3 4">
    <name type="scientific">Hymenoscyphus fraxineus</name>
    <dbReference type="NCBI Taxonomy" id="746836"/>
    <lineage>
        <taxon>Eukaryota</taxon>
        <taxon>Fungi</taxon>
        <taxon>Dikarya</taxon>
        <taxon>Ascomycota</taxon>
        <taxon>Pezizomycotina</taxon>
        <taxon>Leotiomycetes</taxon>
        <taxon>Helotiales</taxon>
        <taxon>Helotiaceae</taxon>
        <taxon>Hymenoscyphus</taxon>
    </lineage>
</organism>
<feature type="chain" id="PRO_5040253585" evidence="2">
    <location>
        <begin position="20"/>
        <end position="88"/>
    </location>
</feature>
<comment type="caution">
    <text evidence="3">The sequence shown here is derived from an EMBL/GenBank/DDBJ whole genome shotgun (WGS) entry which is preliminary data.</text>
</comment>
<sequence>MRFSLALVAAANILALVSAAPAEAAAGVVSGKRTLPNAFGEEVRRTSKRLQEPVPPPVRKLAPSLDLSRPLTPLLLLELTQPTGTAVT</sequence>
<feature type="signal peptide" evidence="2">
    <location>
        <begin position="1"/>
        <end position="19"/>
    </location>
</feature>
<keyword evidence="4" id="KW-1185">Reference proteome</keyword>
<dbReference type="EMBL" id="CAJVRL010000110">
    <property type="protein sequence ID" value="CAG8961476.1"/>
    <property type="molecule type" value="Genomic_DNA"/>
</dbReference>
<accession>A0A9N9PVL0</accession>
<feature type="compositionally biased region" description="Basic and acidic residues" evidence="1">
    <location>
        <begin position="42"/>
        <end position="51"/>
    </location>
</feature>
<evidence type="ECO:0000256" key="1">
    <source>
        <dbReference type="SAM" id="MobiDB-lite"/>
    </source>
</evidence>
<evidence type="ECO:0000313" key="3">
    <source>
        <dbReference type="EMBL" id="CAG8961476.1"/>
    </source>
</evidence>
<feature type="region of interest" description="Disordered" evidence="1">
    <location>
        <begin position="42"/>
        <end position="63"/>
    </location>
</feature>
<dbReference type="OrthoDB" id="10526713at2759"/>
<reference evidence="3" key="1">
    <citation type="submission" date="2021-07" db="EMBL/GenBank/DDBJ databases">
        <authorList>
            <person name="Durling M."/>
        </authorList>
    </citation>
    <scope>NUCLEOTIDE SEQUENCE</scope>
</reference>
<keyword evidence="2" id="KW-0732">Signal</keyword>
<dbReference type="Proteomes" id="UP000696280">
    <property type="component" value="Unassembled WGS sequence"/>
</dbReference>